<sequence>MRVLNIFFSGVLMLMSLSVTASESPIRDISDIISKEEFLSYQNVADFIEHSPKVTEFVAPEADDIEQYGSDVMKTLTGSDCDRDGKMDSNPACNAVYYKLWMKYQR</sequence>
<reference evidence="3" key="1">
    <citation type="journal article" date="2019" name="Int. J. Syst. Evol. Microbiol.">
        <title>The Global Catalogue of Microorganisms (GCM) 10K type strain sequencing project: providing services to taxonomists for standard genome sequencing and annotation.</title>
        <authorList>
            <consortium name="The Broad Institute Genomics Platform"/>
            <consortium name="The Broad Institute Genome Sequencing Center for Infectious Disease"/>
            <person name="Wu L."/>
            <person name="Ma J."/>
        </authorList>
    </citation>
    <scope>NUCLEOTIDE SEQUENCE [LARGE SCALE GENOMIC DNA]</scope>
    <source>
        <strain evidence="3">JCM 32305</strain>
    </source>
</reference>
<accession>A0ABQ2QU18</accession>
<evidence type="ECO:0000256" key="1">
    <source>
        <dbReference type="SAM" id="SignalP"/>
    </source>
</evidence>
<keyword evidence="1" id="KW-0732">Signal</keyword>
<organism evidence="2 3">
    <name type="scientific">Shewanella ulleungensis</name>
    <dbReference type="NCBI Taxonomy" id="2282699"/>
    <lineage>
        <taxon>Bacteria</taxon>
        <taxon>Pseudomonadati</taxon>
        <taxon>Pseudomonadota</taxon>
        <taxon>Gammaproteobacteria</taxon>
        <taxon>Alteromonadales</taxon>
        <taxon>Shewanellaceae</taxon>
        <taxon>Shewanella</taxon>
    </lineage>
</organism>
<proteinExistence type="predicted"/>
<feature type="signal peptide" evidence="1">
    <location>
        <begin position="1"/>
        <end position="21"/>
    </location>
</feature>
<evidence type="ECO:0000313" key="2">
    <source>
        <dbReference type="EMBL" id="GGP94450.1"/>
    </source>
</evidence>
<feature type="chain" id="PRO_5046421525" evidence="1">
    <location>
        <begin position="22"/>
        <end position="106"/>
    </location>
</feature>
<protein>
    <submittedName>
        <fullName evidence="2">Uncharacterized protein</fullName>
    </submittedName>
</protein>
<dbReference type="Proteomes" id="UP000654004">
    <property type="component" value="Unassembled WGS sequence"/>
</dbReference>
<comment type="caution">
    <text evidence="2">The sequence shown here is derived from an EMBL/GenBank/DDBJ whole genome shotgun (WGS) entry which is preliminary data.</text>
</comment>
<dbReference type="EMBL" id="BMQW01000008">
    <property type="protein sequence ID" value="GGP94450.1"/>
    <property type="molecule type" value="Genomic_DNA"/>
</dbReference>
<dbReference type="RefSeq" id="WP_188957718.1">
    <property type="nucleotide sequence ID" value="NZ_BMQW01000008.1"/>
</dbReference>
<evidence type="ECO:0000313" key="3">
    <source>
        <dbReference type="Proteomes" id="UP000654004"/>
    </source>
</evidence>
<name>A0ABQ2QU18_9GAMM</name>
<keyword evidence="3" id="KW-1185">Reference proteome</keyword>
<gene>
    <name evidence="2" type="ORF">GCM10009410_30600</name>
</gene>